<dbReference type="PROSITE" id="PS50853">
    <property type="entry name" value="FN3"/>
    <property type="match status" value="4"/>
</dbReference>
<dbReference type="FunFam" id="2.60.40.10:FF:000038">
    <property type="entry name" value="Neuronal cell adhesion molecule"/>
    <property type="match status" value="1"/>
</dbReference>
<evidence type="ECO:0000256" key="17">
    <source>
        <dbReference type="ARBA" id="ARBA00023157"/>
    </source>
</evidence>
<keyword evidence="19" id="KW-0325">Glycoprotein</keyword>
<feature type="domain" description="Fibronectin type-III" evidence="29">
    <location>
        <begin position="727"/>
        <end position="820"/>
    </location>
</feature>
<dbReference type="Pfam" id="PF07679">
    <property type="entry name" value="I-set"/>
    <property type="match status" value="2"/>
</dbReference>
<dbReference type="InterPro" id="IPR026966">
    <property type="entry name" value="Neurofascin/L1/NrCAM_C"/>
</dbReference>
<dbReference type="InterPro" id="IPR007110">
    <property type="entry name" value="Ig-like_dom"/>
</dbReference>
<feature type="domain" description="Ig-like" evidence="28">
    <location>
        <begin position="344"/>
        <end position="430"/>
    </location>
</feature>
<keyword evidence="18" id="KW-0675">Receptor</keyword>
<reference evidence="30" key="2">
    <citation type="submission" date="2025-09" db="UniProtKB">
        <authorList>
            <consortium name="Ensembl"/>
        </authorList>
    </citation>
    <scope>IDENTIFICATION</scope>
</reference>
<feature type="chain" id="PRO_5034125788" description="Neural cell adhesion molecule L1-like protein" evidence="27">
    <location>
        <begin position="18"/>
        <end position="1256"/>
    </location>
</feature>
<evidence type="ECO:0000256" key="2">
    <source>
        <dbReference type="ARBA" id="ARBA00004498"/>
    </source>
</evidence>
<evidence type="ECO:0000313" key="31">
    <source>
        <dbReference type="Proteomes" id="UP000694557"/>
    </source>
</evidence>
<reference evidence="30" key="1">
    <citation type="submission" date="2025-08" db="UniProtKB">
        <authorList>
            <consortium name="Ensembl"/>
        </authorList>
    </citation>
    <scope>IDENTIFICATION</scope>
</reference>
<evidence type="ECO:0000256" key="15">
    <source>
        <dbReference type="ARBA" id="ARBA00022989"/>
    </source>
</evidence>
<evidence type="ECO:0000256" key="13">
    <source>
        <dbReference type="ARBA" id="ARBA00022889"/>
    </source>
</evidence>
<dbReference type="InterPro" id="IPR003599">
    <property type="entry name" value="Ig_sub"/>
</dbReference>
<evidence type="ECO:0000256" key="22">
    <source>
        <dbReference type="ARBA" id="ARBA00062194"/>
    </source>
</evidence>
<evidence type="ECO:0000256" key="20">
    <source>
        <dbReference type="ARBA" id="ARBA00023319"/>
    </source>
</evidence>
<dbReference type="PANTHER" id="PTHR44170">
    <property type="entry name" value="PROTEIN SIDEKICK"/>
    <property type="match status" value="1"/>
</dbReference>
<evidence type="ECO:0000256" key="27">
    <source>
        <dbReference type="SAM" id="SignalP"/>
    </source>
</evidence>
<dbReference type="InterPro" id="IPR036116">
    <property type="entry name" value="FN3_sf"/>
</dbReference>
<dbReference type="GO" id="GO:0004725">
    <property type="term" value="F:protein tyrosine phosphatase activity"/>
    <property type="evidence" value="ECO:0007669"/>
    <property type="project" value="UniProtKB-EC"/>
</dbReference>
<dbReference type="EC" id="3.1.3.48" evidence="5"/>
<dbReference type="InterPro" id="IPR013098">
    <property type="entry name" value="Ig_I-set"/>
</dbReference>
<evidence type="ECO:0000259" key="29">
    <source>
        <dbReference type="PROSITE" id="PS50853"/>
    </source>
</evidence>
<protein>
    <recommendedName>
        <fullName evidence="23">Neural cell adhesion molecule L1-like protein</fullName>
        <ecNumber evidence="5">3.1.3.48</ecNumber>
    </recommendedName>
    <alternativeName>
        <fullName evidence="24">Close homolog of L1</fullName>
    </alternativeName>
</protein>
<evidence type="ECO:0000256" key="24">
    <source>
        <dbReference type="ARBA" id="ARBA00082292"/>
    </source>
</evidence>
<dbReference type="GO" id="GO:0007420">
    <property type="term" value="P:brain development"/>
    <property type="evidence" value="ECO:0007669"/>
    <property type="project" value="TreeGrafter"/>
</dbReference>
<feature type="signal peptide" evidence="27">
    <location>
        <begin position="1"/>
        <end position="17"/>
    </location>
</feature>
<dbReference type="FunFam" id="2.60.40.10:FF:000768">
    <property type="entry name" value="Neural cell adhesion molecule L1-like protein"/>
    <property type="match status" value="1"/>
</dbReference>
<evidence type="ECO:0000313" key="30">
    <source>
        <dbReference type="Ensembl" id="ENSOKIP00005024797.1"/>
    </source>
</evidence>
<feature type="domain" description="Ig-like" evidence="28">
    <location>
        <begin position="132"/>
        <end position="225"/>
    </location>
</feature>
<dbReference type="InterPro" id="IPR036179">
    <property type="entry name" value="Ig-like_dom_sf"/>
</dbReference>
<keyword evidence="6" id="KW-1003">Cell membrane</keyword>
<evidence type="ECO:0000256" key="8">
    <source>
        <dbReference type="ARBA" id="ARBA00022530"/>
    </source>
</evidence>
<dbReference type="Pfam" id="PF00041">
    <property type="entry name" value="fn3"/>
    <property type="match status" value="4"/>
</dbReference>
<keyword evidence="8" id="KW-0272">Extracellular matrix</keyword>
<comment type="subunit">
    <text evidence="22">May interact with L1CAM. May interact with ITGB1/ITGA1 heterodimer and ITGB1/ITGA2 heterodimer as well as with ANK3.</text>
</comment>
<feature type="region of interest" description="Disordered" evidence="25">
    <location>
        <begin position="1194"/>
        <end position="1219"/>
    </location>
</feature>
<evidence type="ECO:0000256" key="25">
    <source>
        <dbReference type="SAM" id="MobiDB-lite"/>
    </source>
</evidence>
<dbReference type="FunFam" id="2.60.40.10:FF:000418">
    <property type="entry name" value="Neural cell adhesion molecule L1-like protein"/>
    <property type="match status" value="1"/>
</dbReference>
<dbReference type="SUPFAM" id="SSF49265">
    <property type="entry name" value="Fibronectin type III"/>
    <property type="match status" value="2"/>
</dbReference>
<feature type="domain" description="Ig-like" evidence="28">
    <location>
        <begin position="435"/>
        <end position="519"/>
    </location>
</feature>
<feature type="region of interest" description="Disordered" evidence="25">
    <location>
        <begin position="1016"/>
        <end position="1050"/>
    </location>
</feature>
<evidence type="ECO:0000256" key="10">
    <source>
        <dbReference type="ARBA" id="ARBA00022729"/>
    </source>
</evidence>
<evidence type="ECO:0000256" key="11">
    <source>
        <dbReference type="ARBA" id="ARBA00022737"/>
    </source>
</evidence>
<dbReference type="FunFam" id="2.60.40.10:FF:000367">
    <property type="entry name" value="Neural cell adhesion molecule L1-like protein"/>
    <property type="match status" value="1"/>
</dbReference>
<dbReference type="GO" id="GO:0030424">
    <property type="term" value="C:axon"/>
    <property type="evidence" value="ECO:0007669"/>
    <property type="project" value="TreeGrafter"/>
</dbReference>
<evidence type="ECO:0000259" key="28">
    <source>
        <dbReference type="PROSITE" id="PS50835"/>
    </source>
</evidence>
<evidence type="ECO:0000256" key="21">
    <source>
        <dbReference type="ARBA" id="ARBA00051722"/>
    </source>
</evidence>
<keyword evidence="12" id="KW-0378">Hydrolase</keyword>
<comment type="subcellular location">
    <subcellularLocation>
        <location evidence="1">Cell membrane</location>
        <topology evidence="1">Single-pass type I membrane protein</topology>
    </subcellularLocation>
    <subcellularLocation>
        <location evidence="2">Secreted</location>
        <location evidence="2">Extracellular space</location>
        <location evidence="2">Extracellular matrix</location>
    </subcellularLocation>
</comment>
<dbReference type="GO" id="GO:0098632">
    <property type="term" value="F:cell-cell adhesion mediator activity"/>
    <property type="evidence" value="ECO:0007669"/>
    <property type="project" value="TreeGrafter"/>
</dbReference>
<dbReference type="InterPro" id="IPR003961">
    <property type="entry name" value="FN3_dom"/>
</dbReference>
<dbReference type="FunFam" id="2.60.40.10:FF:000057">
    <property type="entry name" value="neural cell adhesion molecule L1"/>
    <property type="match status" value="1"/>
</dbReference>
<dbReference type="Ensembl" id="ENSOKIT00005026261.1">
    <property type="protein sequence ID" value="ENSOKIP00005024797.1"/>
    <property type="gene ID" value="ENSOKIG00005006688.1"/>
</dbReference>
<feature type="compositionally biased region" description="Basic and acidic residues" evidence="25">
    <location>
        <begin position="709"/>
        <end position="718"/>
    </location>
</feature>
<evidence type="ECO:0000256" key="3">
    <source>
        <dbReference type="ARBA" id="ARBA00008588"/>
    </source>
</evidence>
<dbReference type="GO" id="GO:0005886">
    <property type="term" value="C:plasma membrane"/>
    <property type="evidence" value="ECO:0007669"/>
    <property type="project" value="UniProtKB-SubCell"/>
</dbReference>
<dbReference type="InterPro" id="IPR013783">
    <property type="entry name" value="Ig-like_fold"/>
</dbReference>
<dbReference type="AlphaFoldDB" id="A0A8C7DX75"/>
<keyword evidence="15 26" id="KW-1133">Transmembrane helix</keyword>
<feature type="domain" description="Ig-like" evidence="28">
    <location>
        <begin position="527"/>
        <end position="616"/>
    </location>
</feature>
<comment type="catalytic activity">
    <reaction evidence="21">
        <text>O-phospho-L-tyrosyl-[protein] + H2O = L-tyrosyl-[protein] + phosphate</text>
        <dbReference type="Rhea" id="RHEA:10684"/>
        <dbReference type="Rhea" id="RHEA-COMP:10136"/>
        <dbReference type="Rhea" id="RHEA-COMP:20101"/>
        <dbReference type="ChEBI" id="CHEBI:15377"/>
        <dbReference type="ChEBI" id="CHEBI:43474"/>
        <dbReference type="ChEBI" id="CHEBI:46858"/>
        <dbReference type="ChEBI" id="CHEBI:61978"/>
        <dbReference type="EC" id="3.1.3.48"/>
    </reaction>
</comment>
<feature type="transmembrane region" description="Helical" evidence="26">
    <location>
        <begin position="1133"/>
        <end position="1154"/>
    </location>
</feature>
<name>A0A8C7DX75_ONCKI</name>
<keyword evidence="7" id="KW-0964">Secreted</keyword>
<evidence type="ECO:0000256" key="7">
    <source>
        <dbReference type="ARBA" id="ARBA00022525"/>
    </source>
</evidence>
<accession>A0A8C7DX75</accession>
<evidence type="ECO:0000256" key="4">
    <source>
        <dbReference type="ARBA" id="ARBA00010504"/>
    </source>
</evidence>
<keyword evidence="17" id="KW-1015">Disulfide bond</keyword>
<dbReference type="GO" id="GO:0007411">
    <property type="term" value="P:axon guidance"/>
    <property type="evidence" value="ECO:0007669"/>
    <property type="project" value="TreeGrafter"/>
</dbReference>
<evidence type="ECO:0000256" key="1">
    <source>
        <dbReference type="ARBA" id="ARBA00004251"/>
    </source>
</evidence>
<dbReference type="Pfam" id="PF13882">
    <property type="entry name" value="Bravo_FIGEY"/>
    <property type="match status" value="1"/>
</dbReference>
<dbReference type="SUPFAM" id="SSF48726">
    <property type="entry name" value="Immunoglobulin"/>
    <property type="match status" value="6"/>
</dbReference>
<evidence type="ECO:0000256" key="26">
    <source>
        <dbReference type="SAM" id="Phobius"/>
    </source>
</evidence>
<keyword evidence="9 26" id="KW-0812">Transmembrane</keyword>
<evidence type="ECO:0000256" key="18">
    <source>
        <dbReference type="ARBA" id="ARBA00023170"/>
    </source>
</evidence>
<evidence type="ECO:0000256" key="12">
    <source>
        <dbReference type="ARBA" id="ARBA00022801"/>
    </source>
</evidence>
<dbReference type="SMART" id="SM00409">
    <property type="entry name" value="IG"/>
    <property type="match status" value="6"/>
</dbReference>
<dbReference type="Proteomes" id="UP000694557">
    <property type="component" value="Unassembled WGS sequence"/>
</dbReference>
<feature type="domain" description="Ig-like" evidence="28">
    <location>
        <begin position="252"/>
        <end position="339"/>
    </location>
</feature>
<dbReference type="PANTHER" id="PTHR44170:SF45">
    <property type="entry name" value="NEURAL CELL ADHESION MOLECULE L1-LIKE PROTEIN ISOFORM X1"/>
    <property type="match status" value="1"/>
</dbReference>
<organism evidence="30 31">
    <name type="scientific">Oncorhynchus kisutch</name>
    <name type="common">Coho salmon</name>
    <name type="synonym">Salmo kisutch</name>
    <dbReference type="NCBI Taxonomy" id="8019"/>
    <lineage>
        <taxon>Eukaryota</taxon>
        <taxon>Metazoa</taxon>
        <taxon>Chordata</taxon>
        <taxon>Craniata</taxon>
        <taxon>Vertebrata</taxon>
        <taxon>Euteleostomi</taxon>
        <taxon>Actinopterygii</taxon>
        <taxon>Neopterygii</taxon>
        <taxon>Teleostei</taxon>
        <taxon>Protacanthopterygii</taxon>
        <taxon>Salmoniformes</taxon>
        <taxon>Salmonidae</taxon>
        <taxon>Salmoninae</taxon>
        <taxon>Oncorhynchus</taxon>
    </lineage>
</organism>
<gene>
    <name evidence="30" type="primary">LOC109898197</name>
</gene>
<dbReference type="FunFam" id="2.60.40.10:FF:000010">
    <property type="entry name" value="receptor-type tyrosine-protein phosphatase delta isoform X1"/>
    <property type="match status" value="1"/>
</dbReference>
<feature type="domain" description="Fibronectin type-III" evidence="29">
    <location>
        <begin position="929"/>
        <end position="1028"/>
    </location>
</feature>
<dbReference type="FunFam" id="2.60.40.10:FF:000005">
    <property type="entry name" value="Neuronal cell adhesion molecule"/>
    <property type="match status" value="1"/>
</dbReference>
<keyword evidence="10 27" id="KW-0732">Signal</keyword>
<dbReference type="SMART" id="SM00408">
    <property type="entry name" value="IGc2"/>
    <property type="match status" value="5"/>
</dbReference>
<keyword evidence="20" id="KW-0393">Immunoglobulin domain</keyword>
<dbReference type="Pfam" id="PF13927">
    <property type="entry name" value="Ig_3"/>
    <property type="match status" value="3"/>
</dbReference>
<evidence type="ECO:0000256" key="19">
    <source>
        <dbReference type="ARBA" id="ARBA00023180"/>
    </source>
</evidence>
<comment type="similarity">
    <text evidence="3">Belongs to the immunoglobulin superfamily. L1/neurofascin/NgCAM family.</text>
</comment>
<keyword evidence="16 26" id="KW-0472">Membrane</keyword>
<evidence type="ECO:0000256" key="5">
    <source>
        <dbReference type="ARBA" id="ARBA00013064"/>
    </source>
</evidence>
<sequence>MLKLLSVFCLLSSCCHGYSSCRSCVVPVVCCPVEQLPTITEASPSSLIAFPFDESFPMTCEAKGNPKPEFWWTKNGEEFDPYQDPRLIKEKNSGTFVIPNTGNLTEYQGTYRCYASNKLGTAITEEVEFVVPHVPKFPKEKIDPIEVEEGQPVILECNPPKGIPPLQIYWMTIGLQHIEQDDRVSIGLNGDLFFSNALEKDSHRDYCCFAAFPKIRTIVQKNAMSVIVKSKNSNNDSSSGPGHANSIMERKPSLLMPSGVKSETQLVKGDELLLECIAEGFPTPMIEWLRIDHRLPDRVTIENHGKLLSIDQVDEDDKGKYMCKATNIHGMAVHYFDVSVEEPPQWVSEPESQLSMIGSDVLINCSATGTPQPTIQWMVNGKPIEEVPASNRKEFDDKIVLHKANSTDSAVYQCEASNRHGTLLANANIMIMNLPPMILTEEGLEYSAVEGKVIVMHCKVFSSPPSAVTWNKEDSTGSLEGPRFTVHQNGSLEIYNVEKEDMGQYTCYTKNTEGTSAITALLDVKDPTKIFQAPEDLQVLIGTTAQLSCLAMYDNSFSGDFEIVWEKDDMEIALNHTENSGYFIEDGILQIVNVSHRDQGMYKCVASTPMDQDTASALLMVLDIPHAPENLVLSEHKGRSVKLKWIPGEDHNSSTTEFIIEYEESQWEPGTWRELQRVPGNHGSAVLKLYGHVNYRFRVSGVNTVGRGRPSEPTERYKTPPAAPDKNPENIKIEGHLPHEMDINWEPLSPIEHNGPGLEYKVSYKRQHVEEDWQEHVVKRHSFVVKDTPTFVPYEIRIQARNHHGWGPEPKVVTGYSGEDFPSAAPDDVAVEVMNNSLVKVSWMRVHKDKLHGHLGGYRISWWRLRSLLDSKKTHGDKHTLTFPGDRNHAMVPGLTPFSEYSLIIMTFNRRGNGPGSHAVNFKTPEGVPEKTPVFRVTDVQKHTVTLTWAPPLEANGVLTGYLLEYQLINNTEEVGVLQTVDISNPDTTMWVLQNLEAISRYKFYLRPCTRVGCGPRVSKESTTTPEAPKNLQVSSFSGQSASPSHPSTTVSHMAKFTRSNIGIHITNCNISEAVNSSKTFHVIEGLELGTVYTVRLMTNNWVDNTSIFEYVIRTRAKVSLASIHGGISTQGWFIGLMCVAALLTLMVLIACFVNRNKGGKYSVKEKEDLHPDLESQGIHDDTFCEYSDNDEKPLKGSQHSLDGQIKAEGSGDSLVDYGDEDIQFNEDGSFIGEYAGRKEKKVSMEVKGTTNQSTA</sequence>
<dbReference type="FunFam" id="2.60.40.10:FF:001779">
    <property type="entry name" value="Cell adhesion molecule L1-like b"/>
    <property type="match status" value="1"/>
</dbReference>
<evidence type="ECO:0000256" key="16">
    <source>
        <dbReference type="ARBA" id="ARBA00023136"/>
    </source>
</evidence>
<evidence type="ECO:0000256" key="6">
    <source>
        <dbReference type="ARBA" id="ARBA00022475"/>
    </source>
</evidence>
<feature type="domain" description="Fibronectin type-III" evidence="29">
    <location>
        <begin position="825"/>
        <end position="927"/>
    </location>
</feature>
<evidence type="ECO:0000256" key="9">
    <source>
        <dbReference type="ARBA" id="ARBA00022692"/>
    </source>
</evidence>
<feature type="domain" description="Fibronectin type-III" evidence="29">
    <location>
        <begin position="627"/>
        <end position="722"/>
    </location>
</feature>
<dbReference type="Gene3D" id="2.60.40.10">
    <property type="entry name" value="Immunoglobulins"/>
    <property type="match status" value="10"/>
</dbReference>
<feature type="compositionally biased region" description="Polar residues" evidence="25">
    <location>
        <begin position="1021"/>
        <end position="1050"/>
    </location>
</feature>
<feature type="region of interest" description="Disordered" evidence="25">
    <location>
        <begin position="706"/>
        <end position="730"/>
    </location>
</feature>
<keyword evidence="11" id="KW-0677">Repeat</keyword>
<comment type="similarity">
    <text evidence="4">Belongs to the protein-tyrosine phosphatase family. Receptor class 2A subfamily.</text>
</comment>
<dbReference type="PROSITE" id="PS50835">
    <property type="entry name" value="IG_LIKE"/>
    <property type="match status" value="6"/>
</dbReference>
<proteinExistence type="inferred from homology"/>
<keyword evidence="31" id="KW-1185">Reference proteome</keyword>
<feature type="domain" description="Ig-like" evidence="28">
    <location>
        <begin position="37"/>
        <end position="130"/>
    </location>
</feature>
<keyword evidence="13" id="KW-0130">Cell adhesion</keyword>
<dbReference type="InterPro" id="IPR003598">
    <property type="entry name" value="Ig_sub2"/>
</dbReference>
<dbReference type="SMART" id="SM00060">
    <property type="entry name" value="FN3"/>
    <property type="match status" value="5"/>
</dbReference>
<keyword evidence="14" id="KW-0904">Protein phosphatase</keyword>
<dbReference type="CDD" id="cd00063">
    <property type="entry name" value="FN3"/>
    <property type="match status" value="4"/>
</dbReference>
<dbReference type="GeneTree" id="ENSGT00940000165371"/>
<evidence type="ECO:0000256" key="14">
    <source>
        <dbReference type="ARBA" id="ARBA00022912"/>
    </source>
</evidence>
<evidence type="ECO:0000256" key="23">
    <source>
        <dbReference type="ARBA" id="ARBA00072847"/>
    </source>
</evidence>